<evidence type="ECO:0000259" key="1">
    <source>
        <dbReference type="SMART" id="SM00507"/>
    </source>
</evidence>
<dbReference type="RefSeq" id="WP_013409274.1">
    <property type="nucleotide sequence ID" value="NC_014655.1"/>
</dbReference>
<dbReference type="Proteomes" id="UP000007435">
    <property type="component" value="Chromosome"/>
</dbReference>
<dbReference type="OrthoDB" id="9802901at2"/>
<dbReference type="PANTHER" id="PTHR33877:SF2">
    <property type="entry name" value="OS07G0170200 PROTEIN"/>
    <property type="match status" value="1"/>
</dbReference>
<dbReference type="SMART" id="SM00507">
    <property type="entry name" value="HNHc"/>
    <property type="match status" value="1"/>
</dbReference>
<dbReference type="CDD" id="cd00085">
    <property type="entry name" value="HNHc"/>
    <property type="match status" value="1"/>
</dbReference>
<dbReference type="InterPro" id="IPR052892">
    <property type="entry name" value="NA-targeting_endonuclease"/>
</dbReference>
<dbReference type="InterPro" id="IPR029471">
    <property type="entry name" value="HNH_5"/>
</dbReference>
<dbReference type="AlphaFoldDB" id="E4RZ17"/>
<dbReference type="STRING" id="649349.Lbys_2574"/>
<reference key="1">
    <citation type="submission" date="2010-11" db="EMBL/GenBank/DDBJ databases">
        <title>The complete genome of Leadbetterella byssophila DSM 17132.</title>
        <authorList>
            <consortium name="US DOE Joint Genome Institute (JGI-PGF)"/>
            <person name="Lucas S."/>
            <person name="Copeland A."/>
            <person name="Lapidus A."/>
            <person name="Glavina del Rio T."/>
            <person name="Dalin E."/>
            <person name="Tice H."/>
            <person name="Bruce D."/>
            <person name="Goodwin L."/>
            <person name="Pitluck S."/>
            <person name="Kyrpides N."/>
            <person name="Mavromatis K."/>
            <person name="Ivanova N."/>
            <person name="Teshima H."/>
            <person name="Brettin T."/>
            <person name="Detter J.C."/>
            <person name="Han C."/>
            <person name="Tapia R."/>
            <person name="Land M."/>
            <person name="Hauser L."/>
            <person name="Markowitz V."/>
            <person name="Cheng J.-F."/>
            <person name="Hugenholtz P."/>
            <person name="Woyke T."/>
            <person name="Wu D."/>
            <person name="Tindall B."/>
            <person name="Pomrenke H.G."/>
            <person name="Brambilla E."/>
            <person name="Klenk H.-P."/>
            <person name="Eisen J.A."/>
        </authorList>
    </citation>
    <scope>NUCLEOTIDE SEQUENCE [LARGE SCALE GENOMIC DNA]</scope>
    <source>
        <strain>DSM 17132</strain>
    </source>
</reference>
<keyword evidence="2" id="KW-0540">Nuclease</keyword>
<evidence type="ECO:0000313" key="3">
    <source>
        <dbReference type="Proteomes" id="UP000007435"/>
    </source>
</evidence>
<evidence type="ECO:0000313" key="2">
    <source>
        <dbReference type="EMBL" id="ADQ18236.1"/>
    </source>
</evidence>
<keyword evidence="2" id="KW-0255">Endonuclease</keyword>
<dbReference type="HOGENOM" id="CLU_099824_3_0_10"/>
<gene>
    <name evidence="2" type="ordered locus">Lbys_2574</name>
</gene>
<feature type="domain" description="HNH nuclease" evidence="1">
    <location>
        <begin position="71"/>
        <end position="121"/>
    </location>
</feature>
<sequence length="167" mass="19296">MGRQVLVLNADYSALSVCTVPKAFLLVYLNKAEMVAESDSEHLRTVTSSYALPTIIRLHAYVQVPYKRIILNRHNIFKRDHHQCQYCGSNRDLTLDHVLPKSRGGKTTWDNLVAACKHCNSKKGDSLPEEIGMKLRQKPFRPTFVMFVRDYSGNVESTWLPYLNRWR</sequence>
<name>E4RZ17_LEAB4</name>
<dbReference type="Pfam" id="PF14279">
    <property type="entry name" value="HNH_5"/>
    <property type="match status" value="1"/>
</dbReference>
<dbReference type="EMBL" id="CP002305">
    <property type="protein sequence ID" value="ADQ18236.1"/>
    <property type="molecule type" value="Genomic_DNA"/>
</dbReference>
<keyword evidence="2" id="KW-0378">Hydrolase</keyword>
<dbReference type="InterPro" id="IPR003615">
    <property type="entry name" value="HNH_nuc"/>
</dbReference>
<organism evidence="2 3">
    <name type="scientific">Leadbetterella byssophila (strain DSM 17132 / JCM 16389 / KACC 11308 / NBRC 106382 / 4M15)</name>
    <dbReference type="NCBI Taxonomy" id="649349"/>
    <lineage>
        <taxon>Bacteria</taxon>
        <taxon>Pseudomonadati</taxon>
        <taxon>Bacteroidota</taxon>
        <taxon>Cytophagia</taxon>
        <taxon>Cytophagales</taxon>
        <taxon>Leadbetterellaceae</taxon>
        <taxon>Leadbetterella</taxon>
    </lineage>
</organism>
<dbReference type="KEGG" id="lby:Lbys_2574"/>
<dbReference type="PANTHER" id="PTHR33877">
    <property type="entry name" value="SLL1193 PROTEIN"/>
    <property type="match status" value="1"/>
</dbReference>
<protein>
    <submittedName>
        <fullName evidence="2">HNH endonuclease</fullName>
    </submittedName>
</protein>
<dbReference type="eggNOG" id="COG1403">
    <property type="taxonomic scope" value="Bacteria"/>
</dbReference>
<dbReference type="Gene3D" id="1.10.30.50">
    <property type="match status" value="1"/>
</dbReference>
<keyword evidence="3" id="KW-1185">Reference proteome</keyword>
<reference evidence="2 3" key="2">
    <citation type="journal article" date="2011" name="Stand. Genomic Sci.">
        <title>Complete genome sequence of Leadbetterella byssophila type strain (4M15).</title>
        <authorList>
            <person name="Abt B."/>
            <person name="Teshima H."/>
            <person name="Lucas S."/>
            <person name="Lapidus A."/>
            <person name="Del Rio T.G."/>
            <person name="Nolan M."/>
            <person name="Tice H."/>
            <person name="Cheng J.F."/>
            <person name="Pitluck S."/>
            <person name="Liolios K."/>
            <person name="Pagani I."/>
            <person name="Ivanova N."/>
            <person name="Mavromatis K."/>
            <person name="Pati A."/>
            <person name="Tapia R."/>
            <person name="Han C."/>
            <person name="Goodwin L."/>
            <person name="Chen A."/>
            <person name="Palaniappan K."/>
            <person name="Land M."/>
            <person name="Hauser L."/>
            <person name="Chang Y.J."/>
            <person name="Jeffries C.D."/>
            <person name="Rohde M."/>
            <person name="Goker M."/>
            <person name="Tindall B.J."/>
            <person name="Detter J.C."/>
            <person name="Woyke T."/>
            <person name="Bristow J."/>
            <person name="Eisen J.A."/>
            <person name="Markowitz V."/>
            <person name="Hugenholtz P."/>
            <person name="Klenk H.P."/>
            <person name="Kyrpides N.C."/>
        </authorList>
    </citation>
    <scope>NUCLEOTIDE SEQUENCE [LARGE SCALE GENOMIC DNA]</scope>
    <source>
        <strain evidence="3">DSM 17132 / JCM 16389 / KACC 11308 / NBRC 106382 / 4M15</strain>
    </source>
</reference>
<dbReference type="GO" id="GO:0004519">
    <property type="term" value="F:endonuclease activity"/>
    <property type="evidence" value="ECO:0007669"/>
    <property type="project" value="UniProtKB-KW"/>
</dbReference>
<proteinExistence type="predicted"/>
<accession>E4RZ17</accession>